<name>A0AAD6FFB7_9TELE</name>
<organism evidence="2 3">
    <name type="scientific">Pogonophryne albipinna</name>
    <dbReference type="NCBI Taxonomy" id="1090488"/>
    <lineage>
        <taxon>Eukaryota</taxon>
        <taxon>Metazoa</taxon>
        <taxon>Chordata</taxon>
        <taxon>Craniata</taxon>
        <taxon>Vertebrata</taxon>
        <taxon>Euteleostomi</taxon>
        <taxon>Actinopterygii</taxon>
        <taxon>Neopterygii</taxon>
        <taxon>Teleostei</taxon>
        <taxon>Neoteleostei</taxon>
        <taxon>Acanthomorphata</taxon>
        <taxon>Eupercaria</taxon>
        <taxon>Perciformes</taxon>
        <taxon>Notothenioidei</taxon>
        <taxon>Pogonophryne</taxon>
    </lineage>
</organism>
<comment type="caution">
    <text evidence="2">The sequence shown here is derived from an EMBL/GenBank/DDBJ whole genome shotgun (WGS) entry which is preliminary data.</text>
</comment>
<evidence type="ECO:0000256" key="1">
    <source>
        <dbReference type="SAM" id="MobiDB-lite"/>
    </source>
</evidence>
<dbReference type="EMBL" id="JAPTMU010000013">
    <property type="protein sequence ID" value="KAJ4933014.1"/>
    <property type="molecule type" value="Genomic_DNA"/>
</dbReference>
<reference evidence="2" key="1">
    <citation type="submission" date="2022-11" db="EMBL/GenBank/DDBJ databases">
        <title>Chromosome-level genome of Pogonophryne albipinna.</title>
        <authorList>
            <person name="Jo E."/>
        </authorList>
    </citation>
    <scope>NUCLEOTIDE SEQUENCE</scope>
    <source>
        <strain evidence="2">SGF0006</strain>
        <tissue evidence="2">Muscle</tissue>
    </source>
</reference>
<feature type="region of interest" description="Disordered" evidence="1">
    <location>
        <begin position="17"/>
        <end position="37"/>
    </location>
</feature>
<keyword evidence="3" id="KW-1185">Reference proteome</keyword>
<evidence type="ECO:0000313" key="3">
    <source>
        <dbReference type="Proteomes" id="UP001219934"/>
    </source>
</evidence>
<gene>
    <name evidence="2" type="ORF">JOQ06_029852</name>
</gene>
<feature type="region of interest" description="Disordered" evidence="1">
    <location>
        <begin position="104"/>
        <end position="133"/>
    </location>
</feature>
<evidence type="ECO:0000313" key="2">
    <source>
        <dbReference type="EMBL" id="KAJ4933014.1"/>
    </source>
</evidence>
<protein>
    <submittedName>
        <fullName evidence="2">Uncharacterized protein</fullName>
    </submittedName>
</protein>
<dbReference type="AlphaFoldDB" id="A0AAD6FFB7"/>
<proteinExistence type="predicted"/>
<dbReference type="Proteomes" id="UP001219934">
    <property type="component" value="Unassembled WGS sequence"/>
</dbReference>
<accession>A0AAD6FFB7</accession>
<sequence>MLLIMIAYYDYSRTERKGSVDTSPRQRHRPPARITGHGPVLCTSKASVVSRIVGAIYLSEGAPSPRLFPALSGDVDIGLVPASPRLLYVWQQRPCAVAILRSTPPLQPVTGSTEPQQRCRRQATTLNNAGEDQ</sequence>
<feature type="compositionally biased region" description="Polar residues" evidence="1">
    <location>
        <begin position="109"/>
        <end position="133"/>
    </location>
</feature>